<protein>
    <recommendedName>
        <fullName evidence="1">TypA/BipA C-terminal domain-containing protein</fullName>
    </recommendedName>
</protein>
<evidence type="ECO:0000259" key="1">
    <source>
        <dbReference type="Pfam" id="PF21018"/>
    </source>
</evidence>
<evidence type="ECO:0000313" key="2">
    <source>
        <dbReference type="EMBL" id="GAG70218.1"/>
    </source>
</evidence>
<feature type="domain" description="TypA/BipA C-terminal" evidence="1">
    <location>
        <begin position="1"/>
        <end position="30"/>
    </location>
</feature>
<proteinExistence type="predicted"/>
<dbReference type="Gene3D" id="3.30.70.870">
    <property type="entry name" value="Elongation Factor G (Translational Gtpase), domain 3"/>
    <property type="match status" value="1"/>
</dbReference>
<dbReference type="Pfam" id="PF21018">
    <property type="entry name" value="BipA_C"/>
    <property type="match status" value="1"/>
</dbReference>
<accession>X1ABZ0</accession>
<evidence type="ECO:0000313" key="3">
    <source>
        <dbReference type="EMBL" id="GAG73448.1"/>
    </source>
</evidence>
<dbReference type="EMBL" id="BART01001822">
    <property type="protein sequence ID" value="GAG73448.1"/>
    <property type="molecule type" value="Genomic_DNA"/>
</dbReference>
<reference evidence="2" key="1">
    <citation type="journal article" date="2014" name="Front. Microbiol.">
        <title>High frequency of phylogenetically diverse reductive dehalogenase-homologous genes in deep subseafloor sedimentary metagenomes.</title>
        <authorList>
            <person name="Kawai M."/>
            <person name="Futagami T."/>
            <person name="Toyoda A."/>
            <person name="Takaki Y."/>
            <person name="Nishi S."/>
            <person name="Hori S."/>
            <person name="Arai W."/>
            <person name="Tsubouchi T."/>
            <person name="Morono Y."/>
            <person name="Uchiyama I."/>
            <person name="Ito T."/>
            <person name="Fujiyama A."/>
            <person name="Inagaki F."/>
            <person name="Takami H."/>
        </authorList>
    </citation>
    <scope>NUCLEOTIDE SEQUENCE</scope>
    <source>
        <strain evidence="2">Expedition CK06-06</strain>
    </source>
</reference>
<sequence>MDLDDALEYIDDSELVEITPKSIRIRKIVSAEFLLFKDPTEVGSFLDII</sequence>
<name>X1ABZ0_9ZZZZ</name>
<dbReference type="EMBL" id="BART01004380">
    <property type="protein sequence ID" value="GAG70218.1"/>
    <property type="molecule type" value="Genomic_DNA"/>
</dbReference>
<dbReference type="AlphaFoldDB" id="X1ABZ0"/>
<gene>
    <name evidence="3" type="ORF">S01H4_06056</name>
    <name evidence="2" type="ORF">S01H4_11045</name>
</gene>
<dbReference type="InterPro" id="IPR048876">
    <property type="entry name" value="BipA_C"/>
</dbReference>
<organism evidence="2">
    <name type="scientific">marine sediment metagenome</name>
    <dbReference type="NCBI Taxonomy" id="412755"/>
    <lineage>
        <taxon>unclassified sequences</taxon>
        <taxon>metagenomes</taxon>
        <taxon>ecological metagenomes</taxon>
    </lineage>
</organism>
<comment type="caution">
    <text evidence="2">The sequence shown here is derived from an EMBL/GenBank/DDBJ whole genome shotgun (WGS) entry which is preliminary data.</text>
</comment>